<organism evidence="5">
    <name type="scientific">Streptomyces sp. R21</name>
    <dbReference type="NCBI Taxonomy" id="3238627"/>
    <lineage>
        <taxon>Bacteria</taxon>
        <taxon>Bacillati</taxon>
        <taxon>Actinomycetota</taxon>
        <taxon>Actinomycetes</taxon>
        <taxon>Kitasatosporales</taxon>
        <taxon>Streptomycetaceae</taxon>
        <taxon>Streptomyces</taxon>
    </lineage>
</organism>
<dbReference type="EMBL" id="CP163435">
    <property type="protein sequence ID" value="XDQ29737.1"/>
    <property type="molecule type" value="Genomic_DNA"/>
</dbReference>
<dbReference type="RefSeq" id="WP_369239031.1">
    <property type="nucleotide sequence ID" value="NZ_CP163435.1"/>
</dbReference>
<dbReference type="AlphaFoldDB" id="A0AB39PI41"/>
<dbReference type="GO" id="GO:0050661">
    <property type="term" value="F:NADP binding"/>
    <property type="evidence" value="ECO:0007669"/>
    <property type="project" value="InterPro"/>
</dbReference>
<dbReference type="Pfam" id="PF21761">
    <property type="entry name" value="RedAm-like_C"/>
    <property type="match status" value="1"/>
</dbReference>
<evidence type="ECO:0000256" key="2">
    <source>
        <dbReference type="ARBA" id="ARBA00023002"/>
    </source>
</evidence>
<feature type="domain" description="6-phosphogluconate dehydrogenase NADP-binding" evidence="3">
    <location>
        <begin position="10"/>
        <end position="164"/>
    </location>
</feature>
<dbReference type="InterPro" id="IPR013328">
    <property type="entry name" value="6PGD_dom2"/>
</dbReference>
<dbReference type="SUPFAM" id="SSF51735">
    <property type="entry name" value="NAD(P)-binding Rossmann-fold domains"/>
    <property type="match status" value="1"/>
</dbReference>
<dbReference type="Pfam" id="PF03446">
    <property type="entry name" value="NAD_binding_2"/>
    <property type="match status" value="1"/>
</dbReference>
<dbReference type="PANTHER" id="PTHR43580:SF2">
    <property type="entry name" value="CYTOKINE-LIKE NUCLEAR FACTOR N-PAC"/>
    <property type="match status" value="1"/>
</dbReference>
<gene>
    <name evidence="5" type="ORF">AB5J56_35765</name>
</gene>
<evidence type="ECO:0000259" key="3">
    <source>
        <dbReference type="Pfam" id="PF03446"/>
    </source>
</evidence>
<evidence type="ECO:0000259" key="4">
    <source>
        <dbReference type="Pfam" id="PF21761"/>
    </source>
</evidence>
<feature type="domain" description="NADPH-dependent reductive aminase-like C-terminal" evidence="4">
    <location>
        <begin position="166"/>
        <end position="290"/>
    </location>
</feature>
<keyword evidence="2 5" id="KW-0560">Oxidoreductase</keyword>
<dbReference type="GO" id="GO:0016491">
    <property type="term" value="F:oxidoreductase activity"/>
    <property type="evidence" value="ECO:0007669"/>
    <property type="project" value="UniProtKB-KW"/>
</dbReference>
<dbReference type="InterPro" id="IPR051265">
    <property type="entry name" value="HIBADH-related_NP60_sf"/>
</dbReference>
<dbReference type="InterPro" id="IPR015815">
    <property type="entry name" value="HIBADH-related"/>
</dbReference>
<dbReference type="Gene3D" id="3.40.50.720">
    <property type="entry name" value="NAD(P)-binding Rossmann-like Domain"/>
    <property type="match status" value="1"/>
</dbReference>
<evidence type="ECO:0000313" key="5">
    <source>
        <dbReference type="EMBL" id="XDQ29737.1"/>
    </source>
</evidence>
<protein>
    <submittedName>
        <fullName evidence="5">NAD(P)-dependent oxidoreductase</fullName>
        <ecNumber evidence="5">1.1.-.-</ecNumber>
    </submittedName>
</protein>
<proteinExistence type="inferred from homology"/>
<reference evidence="5" key="1">
    <citation type="submission" date="2024-07" db="EMBL/GenBank/DDBJ databases">
        <authorList>
            <person name="Yu S.T."/>
        </authorList>
    </citation>
    <scope>NUCLEOTIDE SEQUENCE</scope>
    <source>
        <strain evidence="5">R21</strain>
    </source>
</reference>
<comment type="similarity">
    <text evidence="1">Belongs to the HIBADH-related family.</text>
</comment>
<dbReference type="InterPro" id="IPR048666">
    <property type="entry name" value="RedAm-like_C"/>
</dbReference>
<dbReference type="InterPro" id="IPR036291">
    <property type="entry name" value="NAD(P)-bd_dom_sf"/>
</dbReference>
<accession>A0AB39PI41</accession>
<dbReference type="EC" id="1.1.-.-" evidence="5"/>
<evidence type="ECO:0000256" key="1">
    <source>
        <dbReference type="ARBA" id="ARBA00009080"/>
    </source>
</evidence>
<dbReference type="InterPro" id="IPR006115">
    <property type="entry name" value="6PGDH_NADP-bd"/>
</dbReference>
<sequence length="302" mass="30030">MTTLIQQTHVSVLGLGPMGRALASAFLTAGHPLTVWNRTPGRADDLADRGAAVAGSVGEAVASGQVIVACLTDYEAVRAVLDPPGADWAGRILVNLTSGEPAQARALADWAAGHGIGLLDGAILTPTPAIGTPATALLYSGEREAYEAVRETLGALGGTGTYLGDDPGRAAAYEVALLDLFATTVHGVAHAFALASAEDIAPEDLAPFAAGIGGLLSEMVTRFAGQLGAGHFPGERSTVASAATTIGHLITAATAHGLDVGALTAAKNAADRAVAAGFGPDGLARMATVLGGEGAGAERAAR</sequence>
<name>A0AB39PI41_9ACTN</name>
<dbReference type="Gene3D" id="1.10.1040.10">
    <property type="entry name" value="N-(1-d-carboxylethyl)-l-norvaline Dehydrogenase, domain 2"/>
    <property type="match status" value="1"/>
</dbReference>
<dbReference type="PIRSF" id="PIRSF000103">
    <property type="entry name" value="HIBADH"/>
    <property type="match status" value="1"/>
</dbReference>
<dbReference type="PANTHER" id="PTHR43580">
    <property type="entry name" value="OXIDOREDUCTASE GLYR1-RELATED"/>
    <property type="match status" value="1"/>
</dbReference>